<dbReference type="EMBL" id="QRST01000016">
    <property type="protein sequence ID" value="RGQ04241.1"/>
    <property type="molecule type" value="Genomic_DNA"/>
</dbReference>
<evidence type="ECO:0000313" key="3">
    <source>
        <dbReference type="Proteomes" id="UP000284662"/>
    </source>
</evidence>
<keyword evidence="1" id="KW-0732">Signal</keyword>
<dbReference type="GO" id="GO:0030288">
    <property type="term" value="C:outer membrane-bounded periplasmic space"/>
    <property type="evidence" value="ECO:0007669"/>
    <property type="project" value="InterPro"/>
</dbReference>
<evidence type="ECO:0000313" key="2">
    <source>
        <dbReference type="EMBL" id="RGQ04241.1"/>
    </source>
</evidence>
<dbReference type="RefSeq" id="WP_117976780.1">
    <property type="nucleotide sequence ID" value="NZ_QRST01000016.1"/>
</dbReference>
<proteinExistence type="predicted"/>
<feature type="chain" id="PRO_5019034419" description="Flagellar assembly protein T C-terminal domain-containing protein" evidence="1">
    <location>
        <begin position="27"/>
        <end position="294"/>
    </location>
</feature>
<evidence type="ECO:0008006" key="4">
    <source>
        <dbReference type="Google" id="ProtNLM"/>
    </source>
</evidence>
<dbReference type="InterPro" id="IPR005534">
    <property type="entry name" value="Curli_assmbl/transp-comp_CsgG"/>
</dbReference>
<dbReference type="Pfam" id="PF03783">
    <property type="entry name" value="CsgG"/>
    <property type="match status" value="1"/>
</dbReference>
<dbReference type="InterPro" id="IPR038165">
    <property type="entry name" value="FlgT_C_sf"/>
</dbReference>
<feature type="signal peptide" evidence="1">
    <location>
        <begin position="1"/>
        <end position="26"/>
    </location>
</feature>
<dbReference type="Gene3D" id="2.40.10.410">
    <property type="entry name" value="FlgT, C-terminal domain"/>
    <property type="match status" value="1"/>
</dbReference>
<organism evidence="2 3">
    <name type="scientific">Megamonas rupellensis</name>
    <dbReference type="NCBI Taxonomy" id="491921"/>
    <lineage>
        <taxon>Bacteria</taxon>
        <taxon>Bacillati</taxon>
        <taxon>Bacillota</taxon>
        <taxon>Negativicutes</taxon>
        <taxon>Selenomonadales</taxon>
        <taxon>Selenomonadaceae</taxon>
        <taxon>Megamonas</taxon>
    </lineage>
</organism>
<protein>
    <recommendedName>
        <fullName evidence="4">Flagellar assembly protein T C-terminal domain-containing protein</fullName>
    </recommendedName>
</protein>
<name>A0A411ZN35_9FIRM</name>
<accession>A0A411ZN35</accession>
<comment type="caution">
    <text evidence="2">The sequence shown here is derived from an EMBL/GenBank/DDBJ whole genome shotgun (WGS) entry which is preliminary data.</text>
</comment>
<reference evidence="2 3" key="1">
    <citation type="submission" date="2018-08" db="EMBL/GenBank/DDBJ databases">
        <title>A genome reference for cultivated species of the human gut microbiota.</title>
        <authorList>
            <person name="Zou Y."/>
            <person name="Xue W."/>
            <person name="Luo G."/>
        </authorList>
    </citation>
    <scope>NUCLEOTIDE SEQUENCE [LARGE SCALE GENOMIC DNA]</scope>
    <source>
        <strain evidence="2 3">AF29-2</strain>
    </source>
</reference>
<gene>
    <name evidence="2" type="ORF">DWZ11_08305</name>
</gene>
<dbReference type="Proteomes" id="UP000284662">
    <property type="component" value="Unassembled WGS sequence"/>
</dbReference>
<dbReference type="AlphaFoldDB" id="A0A411ZN35"/>
<evidence type="ECO:0000256" key="1">
    <source>
        <dbReference type="SAM" id="SignalP"/>
    </source>
</evidence>
<sequence length="294" mass="32205">MKKYFVQFISLAVFVMILGTSLVSEAAMKTVAVGNFIDGTNSRYGKMICEQLQSSIQNGLVQNKNYTVVERSNLDQIFKELGLQNSGVVDSSSAIEIGNLSGADYTLMGKVVEAEINPYNNLAYEGLKAKVAVSVQIVDNTTGRIISSDMISDTDSSATKNNLKSFIKSDLVPGHMSVNRDSLIYNAAEKVANKVLERMNDMNPLVGMVVAVNTDEDTVTFDLGYDDGVKEGDIYTIYTETEPIVHPVTGEILGVDEKYVGTVKVEEVRNNLSIAKIKDCDVTPMKKDKIRRGE</sequence>
<dbReference type="Gene3D" id="3.40.50.10610">
    <property type="entry name" value="ABC-type transport auxiliary lipoprotein component"/>
    <property type="match status" value="1"/>
</dbReference>